<dbReference type="InterPro" id="IPR006680">
    <property type="entry name" value="Amidohydro-rel"/>
</dbReference>
<dbReference type="InterPro" id="IPR032466">
    <property type="entry name" value="Metal_Hydrolase"/>
</dbReference>
<evidence type="ECO:0000256" key="5">
    <source>
        <dbReference type="PIRNR" id="PIRNR038994"/>
    </source>
</evidence>
<feature type="binding site" evidence="8">
    <location>
        <position position="225"/>
    </location>
    <ligand>
        <name>Zn(2+)</name>
        <dbReference type="ChEBI" id="CHEBI:29105"/>
    </ligand>
</feature>
<dbReference type="Pfam" id="PF01979">
    <property type="entry name" value="Amidohydro_1"/>
    <property type="match status" value="1"/>
</dbReference>
<gene>
    <name evidence="10" type="ORF">SAMN05421869_115244</name>
</gene>
<evidence type="ECO:0000256" key="6">
    <source>
        <dbReference type="PIRSR" id="PIRSR038994-1"/>
    </source>
</evidence>
<evidence type="ECO:0000256" key="8">
    <source>
        <dbReference type="PIRSR" id="PIRSR038994-3"/>
    </source>
</evidence>
<dbReference type="InterPro" id="IPR011059">
    <property type="entry name" value="Metal-dep_hydrolase_composite"/>
</dbReference>
<name>A0A1G9BFD1_9ACTN</name>
<feature type="active site" description="Proton donor/acceptor" evidence="6">
    <location>
        <position position="283"/>
    </location>
</feature>
<evidence type="ECO:0000256" key="3">
    <source>
        <dbReference type="ARBA" id="ARBA00022801"/>
    </source>
</evidence>
<feature type="binding site" evidence="8">
    <location>
        <position position="137"/>
    </location>
    <ligand>
        <name>Zn(2+)</name>
        <dbReference type="ChEBI" id="CHEBI:29105"/>
    </ligand>
</feature>
<dbReference type="PANTHER" id="PTHR11113:SF14">
    <property type="entry name" value="N-ACETYLGLUCOSAMINE-6-PHOSPHATE DEACETYLASE"/>
    <property type="match status" value="1"/>
</dbReference>
<evidence type="ECO:0000256" key="7">
    <source>
        <dbReference type="PIRSR" id="PIRSR038994-2"/>
    </source>
</evidence>
<feature type="domain" description="Amidohydrolase-related" evidence="9">
    <location>
        <begin position="55"/>
        <end position="386"/>
    </location>
</feature>
<keyword evidence="11" id="KW-1185">Reference proteome</keyword>
<dbReference type="PIRSF" id="PIRSF038994">
    <property type="entry name" value="NagA"/>
    <property type="match status" value="1"/>
</dbReference>
<dbReference type="SUPFAM" id="SSF51556">
    <property type="entry name" value="Metallo-dependent hydrolases"/>
    <property type="match status" value="1"/>
</dbReference>
<accession>A0A1G9BFD1</accession>
<keyword evidence="4 5" id="KW-0119">Carbohydrate metabolism</keyword>
<dbReference type="InterPro" id="IPR003764">
    <property type="entry name" value="GlcNAc_6-P_deAcase"/>
</dbReference>
<comment type="cofactor">
    <cofactor evidence="8">
        <name>a divalent metal cation</name>
        <dbReference type="ChEBI" id="CHEBI:60240"/>
    </cofactor>
    <text evidence="8">Binds 1 divalent metal cation per subunit.</text>
</comment>
<dbReference type="SUPFAM" id="SSF51338">
    <property type="entry name" value="Composite domain of metallo-dependent hydrolases"/>
    <property type="match status" value="1"/>
</dbReference>
<evidence type="ECO:0000256" key="2">
    <source>
        <dbReference type="ARBA" id="ARBA00022723"/>
    </source>
</evidence>
<dbReference type="STRING" id="633440.SAMN05421869_115244"/>
<feature type="binding site" evidence="7">
    <location>
        <position position="150"/>
    </location>
    <ligand>
        <name>substrate</name>
    </ligand>
</feature>
<feature type="binding site" evidence="7">
    <location>
        <begin position="228"/>
        <end position="229"/>
    </location>
    <ligand>
        <name>substrate</name>
    </ligand>
</feature>
<dbReference type="GO" id="GO:0046872">
    <property type="term" value="F:metal ion binding"/>
    <property type="evidence" value="ECO:0007669"/>
    <property type="project" value="UniProtKB-KW"/>
</dbReference>
<feature type="binding site" evidence="7">
    <location>
        <position position="236"/>
    </location>
    <ligand>
        <name>substrate</name>
    </ligand>
</feature>
<feature type="binding site" evidence="7">
    <location>
        <begin position="321"/>
        <end position="323"/>
    </location>
    <ligand>
        <name>substrate</name>
    </ligand>
</feature>
<dbReference type="Proteomes" id="UP000199202">
    <property type="component" value="Unassembled WGS sequence"/>
</dbReference>
<dbReference type="AlphaFoldDB" id="A0A1G9BFD1"/>
<sequence>MTAAEGHGAMTAAVGSGATTVVEGRIAGTASSARVTVRGGRIHRIERLTGDAAAVIVPGLVDAQINGYEGHDVNDEHVDGGTIRRMAAALWARGVTTFLPTVITAEEERIVGSLRAVRDARALHPVLGHAVHGAHVEGPHLSAGDGARGAHDPARMRPADVAEFHRWRQAAGGIVRIVTVAPEVAGAVEYIRQVSLECLVALGHSSANAAEALAGADAGARLSTHLGNGVARTLPRHPNLVWEQLADPRLSAGFIADGHHLDAAAFGAMVRAKGVDRSLLVSDAVALASAGRPPGDYRTPVGGEVTLHEGRRLTLRGSELLAGAVKTLDECLSWAVAAAGIPLADAVRMASENPAALLGLTTRGRLQSGAAADLTVYDDEPSIGRTPANVTIVAGTCVHRGPSDAGLAELGEIPEELR</sequence>
<dbReference type="PANTHER" id="PTHR11113">
    <property type="entry name" value="N-ACETYLGLUCOSAMINE-6-PHOSPHATE DEACETYLASE"/>
    <property type="match status" value="1"/>
</dbReference>
<evidence type="ECO:0000313" key="10">
    <source>
        <dbReference type="EMBL" id="SDK38177.1"/>
    </source>
</evidence>
<keyword evidence="2 8" id="KW-0479">Metal-binding</keyword>
<feature type="binding site" evidence="7">
    <location>
        <position position="260"/>
    </location>
    <ligand>
        <name>substrate</name>
    </ligand>
</feature>
<organism evidence="10 11">
    <name type="scientific">Nonomuraea jiangxiensis</name>
    <dbReference type="NCBI Taxonomy" id="633440"/>
    <lineage>
        <taxon>Bacteria</taxon>
        <taxon>Bacillati</taxon>
        <taxon>Actinomycetota</taxon>
        <taxon>Actinomycetes</taxon>
        <taxon>Streptosporangiales</taxon>
        <taxon>Streptosporangiaceae</taxon>
        <taxon>Nonomuraea</taxon>
    </lineage>
</organism>
<reference evidence="10 11" key="1">
    <citation type="submission" date="2016-10" db="EMBL/GenBank/DDBJ databases">
        <authorList>
            <person name="de Groot N.N."/>
        </authorList>
    </citation>
    <scope>NUCLEOTIDE SEQUENCE [LARGE SCALE GENOMIC DNA]</scope>
    <source>
        <strain evidence="10 11">CGMCC 4.6533</strain>
    </source>
</reference>
<protein>
    <submittedName>
        <fullName evidence="10">N-acetylglucosamine-6-phosphate deacetylase</fullName>
    </submittedName>
</protein>
<evidence type="ECO:0000259" key="9">
    <source>
        <dbReference type="Pfam" id="PF01979"/>
    </source>
</evidence>
<evidence type="ECO:0000256" key="4">
    <source>
        <dbReference type="ARBA" id="ARBA00023277"/>
    </source>
</evidence>
<proteinExistence type="inferred from homology"/>
<comment type="similarity">
    <text evidence="1 5">Belongs to the metallo-dependent hydrolases superfamily. NagA family.</text>
</comment>
<evidence type="ECO:0000313" key="11">
    <source>
        <dbReference type="Proteomes" id="UP000199202"/>
    </source>
</evidence>
<dbReference type="Gene3D" id="2.30.40.10">
    <property type="entry name" value="Urease, subunit C, domain 1"/>
    <property type="match status" value="1"/>
</dbReference>
<keyword evidence="3 5" id="KW-0378">Hydrolase</keyword>
<dbReference type="GO" id="GO:0008448">
    <property type="term" value="F:N-acetylglucosamine-6-phosphate deacetylase activity"/>
    <property type="evidence" value="ECO:0007669"/>
    <property type="project" value="InterPro"/>
</dbReference>
<feature type="binding site" evidence="8">
    <location>
        <position position="204"/>
    </location>
    <ligand>
        <name>Zn(2+)</name>
        <dbReference type="ChEBI" id="CHEBI:29105"/>
    </ligand>
</feature>
<evidence type="ECO:0000256" key="1">
    <source>
        <dbReference type="ARBA" id="ARBA00010716"/>
    </source>
</evidence>
<dbReference type="Gene3D" id="3.20.20.140">
    <property type="entry name" value="Metal-dependent hydrolases"/>
    <property type="match status" value="1"/>
</dbReference>
<dbReference type="GO" id="GO:0006046">
    <property type="term" value="P:N-acetylglucosamine catabolic process"/>
    <property type="evidence" value="ECO:0007669"/>
    <property type="project" value="TreeGrafter"/>
</dbReference>
<dbReference type="EMBL" id="FNDJ01000015">
    <property type="protein sequence ID" value="SDK38177.1"/>
    <property type="molecule type" value="Genomic_DNA"/>
</dbReference>